<dbReference type="RefSeq" id="WP_120694988.1">
    <property type="nucleotide sequence ID" value="NZ_RBDX01000001.1"/>
</dbReference>
<evidence type="ECO:0000313" key="5">
    <source>
        <dbReference type="Proteomes" id="UP000268652"/>
    </source>
</evidence>
<dbReference type="PANTHER" id="PTHR35335:SF1">
    <property type="entry name" value="UPF0716 PROTEIN FXSA"/>
    <property type="match status" value="1"/>
</dbReference>
<proteinExistence type="predicted"/>
<protein>
    <submittedName>
        <fullName evidence="3">FxsA family protein</fullName>
    </submittedName>
</protein>
<keyword evidence="5" id="KW-1185">Reference proteome</keyword>
<dbReference type="EMBL" id="RBDX01000001">
    <property type="protein sequence ID" value="RKN12610.1"/>
    <property type="molecule type" value="Genomic_DNA"/>
</dbReference>
<feature type="region of interest" description="Disordered" evidence="1">
    <location>
        <begin position="155"/>
        <end position="199"/>
    </location>
</feature>
<dbReference type="GO" id="GO:0016020">
    <property type="term" value="C:membrane"/>
    <property type="evidence" value="ECO:0007669"/>
    <property type="project" value="InterPro"/>
</dbReference>
<organism evidence="3 6">
    <name type="scientific">Streptomyces radicis</name>
    <dbReference type="NCBI Taxonomy" id="1750517"/>
    <lineage>
        <taxon>Bacteria</taxon>
        <taxon>Bacillati</taxon>
        <taxon>Actinomycetota</taxon>
        <taxon>Actinomycetes</taxon>
        <taxon>Kitasatosporales</taxon>
        <taxon>Streptomycetaceae</taxon>
        <taxon>Streptomyces</taxon>
    </lineage>
</organism>
<name>A0A3A9WIF6_9ACTN</name>
<dbReference type="Proteomes" id="UP000268652">
    <property type="component" value="Unassembled WGS sequence"/>
</dbReference>
<keyword evidence="2" id="KW-0812">Transmembrane</keyword>
<dbReference type="Proteomes" id="UP000275024">
    <property type="component" value="Unassembled WGS sequence"/>
</dbReference>
<dbReference type="Pfam" id="PF04186">
    <property type="entry name" value="FxsA"/>
    <property type="match status" value="1"/>
</dbReference>
<dbReference type="NCBIfam" id="NF008528">
    <property type="entry name" value="PRK11463.1-2"/>
    <property type="match status" value="1"/>
</dbReference>
<evidence type="ECO:0000313" key="6">
    <source>
        <dbReference type="Proteomes" id="UP000275024"/>
    </source>
</evidence>
<comment type="caution">
    <text evidence="3">The sequence shown here is derived from an EMBL/GenBank/DDBJ whole genome shotgun (WGS) entry which is preliminary data.</text>
</comment>
<dbReference type="InterPro" id="IPR007313">
    <property type="entry name" value="FxsA"/>
</dbReference>
<evidence type="ECO:0000256" key="2">
    <source>
        <dbReference type="SAM" id="Phobius"/>
    </source>
</evidence>
<dbReference type="NCBIfam" id="NF008527">
    <property type="entry name" value="PRK11463.1-1"/>
    <property type="match status" value="1"/>
</dbReference>
<sequence>MTTGEPNPYRRRRPRRGTRALLPLVFAAWALLEIWLYLVIGDATNGWLVLLLLVAAFLLGALVIKQAGRRAWQRLAQTLNTGTPPGDDRATRGGNGLAMLGGLLLMTPGLISDALGLLCVFPPTAALIRGAGLRYLRRGAGPVGVAFEEARAARDQARMRRPGGKVVQGEVIRDDEDAHGEGRGDGGEGEPGGAPPERR</sequence>
<dbReference type="AlphaFoldDB" id="A0A3A9WIF6"/>
<feature type="transmembrane region" description="Helical" evidence="2">
    <location>
        <begin position="46"/>
        <end position="64"/>
    </location>
</feature>
<keyword evidence="2" id="KW-1133">Transmembrane helix</keyword>
<evidence type="ECO:0000313" key="3">
    <source>
        <dbReference type="EMBL" id="RKN12610.1"/>
    </source>
</evidence>
<evidence type="ECO:0000256" key="1">
    <source>
        <dbReference type="SAM" id="MobiDB-lite"/>
    </source>
</evidence>
<keyword evidence="2" id="KW-0472">Membrane</keyword>
<reference evidence="5 6" key="1">
    <citation type="submission" date="2018-09" db="EMBL/GenBank/DDBJ databases">
        <title>Streptomyces sp. nov. DS1-2, an endophytic actinomycete isolated from roots of Dendrobium scabrilingue.</title>
        <authorList>
            <person name="Kuncharoen N."/>
            <person name="Kudo T."/>
            <person name="Ohkuma M."/>
            <person name="Yuki M."/>
            <person name="Tanasupawat S."/>
        </authorList>
    </citation>
    <scope>NUCLEOTIDE SEQUENCE [LARGE SCALE GENOMIC DNA]</scope>
    <source>
        <strain evidence="3 6">AZ1-7</strain>
        <strain evidence="4 5">DS1-2</strain>
    </source>
</reference>
<dbReference type="PANTHER" id="PTHR35335">
    <property type="entry name" value="UPF0716 PROTEIN FXSA"/>
    <property type="match status" value="1"/>
</dbReference>
<gene>
    <name evidence="4" type="ORF">D7318_01655</name>
    <name evidence="3" type="ORF">D7319_01240</name>
</gene>
<accession>A0A3A9WIF6</accession>
<feature type="transmembrane region" description="Helical" evidence="2">
    <location>
        <begin position="20"/>
        <end position="40"/>
    </location>
</feature>
<dbReference type="EMBL" id="RBDY01000001">
    <property type="protein sequence ID" value="RKN27627.1"/>
    <property type="molecule type" value="Genomic_DNA"/>
</dbReference>
<evidence type="ECO:0000313" key="4">
    <source>
        <dbReference type="EMBL" id="RKN27627.1"/>
    </source>
</evidence>